<proteinExistence type="predicted"/>
<evidence type="ECO:0000313" key="1">
    <source>
        <dbReference type="EMBL" id="CAB4149075.1"/>
    </source>
</evidence>
<protein>
    <submittedName>
        <fullName evidence="1">Uncharacterized protein</fullName>
    </submittedName>
</protein>
<sequence length="110" mass="12374">MSQDKEFIDWWTANAKDIAQATAKKCAEYGSGDLYGIGHNVAKLAERTVDDTTAFELGCLFYILGKIERAMSAMQRGQTASDDTWLDLSVYSKMVLAHRAGVWFTEREQQ</sequence>
<gene>
    <name evidence="1" type="ORF">UFOVP526_43</name>
</gene>
<name>A0A6J5MPI2_9CAUD</name>
<dbReference type="EMBL" id="LR796498">
    <property type="protein sequence ID" value="CAB4149075.1"/>
    <property type="molecule type" value="Genomic_DNA"/>
</dbReference>
<accession>A0A6J5MPI2</accession>
<organism evidence="1">
    <name type="scientific">uncultured Caudovirales phage</name>
    <dbReference type="NCBI Taxonomy" id="2100421"/>
    <lineage>
        <taxon>Viruses</taxon>
        <taxon>Duplodnaviria</taxon>
        <taxon>Heunggongvirae</taxon>
        <taxon>Uroviricota</taxon>
        <taxon>Caudoviricetes</taxon>
        <taxon>Peduoviridae</taxon>
        <taxon>Maltschvirus</taxon>
        <taxon>Maltschvirus maltsch</taxon>
    </lineage>
</organism>
<reference evidence="1" key="1">
    <citation type="submission" date="2020-04" db="EMBL/GenBank/DDBJ databases">
        <authorList>
            <person name="Chiriac C."/>
            <person name="Salcher M."/>
            <person name="Ghai R."/>
            <person name="Kavagutti S V."/>
        </authorList>
    </citation>
    <scope>NUCLEOTIDE SEQUENCE</scope>
</reference>